<dbReference type="Proteomes" id="UP000253769">
    <property type="component" value="Unassembled WGS sequence"/>
</dbReference>
<dbReference type="OrthoDB" id="1949361at2"/>
<keyword evidence="1" id="KW-1133">Transmembrane helix</keyword>
<dbReference type="EMBL" id="QQOH01000004">
    <property type="protein sequence ID" value="RDE19144.1"/>
    <property type="molecule type" value="Genomic_DNA"/>
</dbReference>
<evidence type="ECO:0000313" key="4">
    <source>
        <dbReference type="Proteomes" id="UP000253769"/>
    </source>
</evidence>
<protein>
    <submittedName>
        <fullName evidence="3">Nucleoside recognition family protein</fullName>
    </submittedName>
</protein>
<dbReference type="AlphaFoldDB" id="A0A369WEN8"/>
<evidence type="ECO:0000256" key="1">
    <source>
        <dbReference type="SAM" id="Phobius"/>
    </source>
</evidence>
<evidence type="ECO:0000259" key="2">
    <source>
        <dbReference type="Pfam" id="PF07670"/>
    </source>
</evidence>
<feature type="transmembrane region" description="Helical" evidence="1">
    <location>
        <begin position="18"/>
        <end position="37"/>
    </location>
</feature>
<feature type="transmembrane region" description="Helical" evidence="1">
    <location>
        <begin position="57"/>
        <end position="83"/>
    </location>
</feature>
<name>A0A369WEN8_9GAMM</name>
<comment type="caution">
    <text evidence="3">The sequence shown here is derived from an EMBL/GenBank/DDBJ whole genome shotgun (WGS) entry which is preliminary data.</text>
</comment>
<feature type="domain" description="Nucleoside transporter/FeoB GTPase Gate" evidence="2">
    <location>
        <begin position="20"/>
        <end position="108"/>
    </location>
</feature>
<dbReference type="RefSeq" id="WP_114696767.1">
    <property type="nucleotide sequence ID" value="NZ_QQOH01000004.1"/>
</dbReference>
<keyword evidence="1" id="KW-0472">Membrane</keyword>
<proteinExistence type="predicted"/>
<evidence type="ECO:0000313" key="3">
    <source>
        <dbReference type="EMBL" id="RDE19144.1"/>
    </source>
</evidence>
<feature type="transmembrane region" description="Helical" evidence="1">
    <location>
        <begin position="224"/>
        <end position="248"/>
    </location>
</feature>
<dbReference type="PANTHER" id="PTHR38139">
    <property type="entry name" value="GATE DOMAIN-CONTAINING PROTEIN"/>
    <property type="match status" value="1"/>
</dbReference>
<feature type="transmembrane region" description="Helical" evidence="1">
    <location>
        <begin position="182"/>
        <end position="204"/>
    </location>
</feature>
<feature type="transmembrane region" description="Helical" evidence="1">
    <location>
        <begin position="286"/>
        <end position="308"/>
    </location>
</feature>
<feature type="transmembrane region" description="Helical" evidence="1">
    <location>
        <begin position="95"/>
        <end position="115"/>
    </location>
</feature>
<gene>
    <name evidence="3" type="ORF">DV711_16285</name>
</gene>
<feature type="transmembrane region" description="Helical" evidence="1">
    <location>
        <begin position="121"/>
        <end position="143"/>
    </location>
</feature>
<dbReference type="InterPro" id="IPR011642">
    <property type="entry name" value="Gate_dom"/>
</dbReference>
<keyword evidence="4" id="KW-1185">Reference proteome</keyword>
<reference evidence="3 4" key="1">
    <citation type="submission" date="2018-07" db="EMBL/GenBank/DDBJ databases">
        <title>Motiliproteus coralliicola sp. nov., a bacterium isolated from Coral.</title>
        <authorList>
            <person name="Wang G."/>
        </authorList>
    </citation>
    <scope>NUCLEOTIDE SEQUENCE [LARGE SCALE GENOMIC DNA]</scope>
    <source>
        <strain evidence="3 4">C34</strain>
    </source>
</reference>
<accession>A0A369WEN8</accession>
<sequence length="309" mass="32800">MNEIAQLILDAGRAGIELALFVLLPVMIVMLTLMRLLESRGVLDHVVRLCSPLLKPFGIPGLGIFAMIQVLFVSFAAPVATLAMMDRGGISSRHIAATLALVLTLAQANVVFPMATVGLDVWGTILISLGCGIIAAALTYHLFGRNLSTQEVDQKLDCDHEDGSSLFAVIQRAGKDAFDISIAALPMLVLALVVVYSLRALGVIEQLEGLLAPLFASLDLPQQTLLPVLAKYIAGGMAMMGVTVDFINQELISATELNRLAGFLIHPMDLAGVAVMMSAGRRVAAVVLPAVLGALCAILLRTLLHVLLF</sequence>
<organism evidence="3 4">
    <name type="scientific">Motiliproteus coralliicola</name>
    <dbReference type="NCBI Taxonomy" id="2283196"/>
    <lineage>
        <taxon>Bacteria</taxon>
        <taxon>Pseudomonadati</taxon>
        <taxon>Pseudomonadota</taxon>
        <taxon>Gammaproteobacteria</taxon>
        <taxon>Oceanospirillales</taxon>
        <taxon>Oceanospirillaceae</taxon>
        <taxon>Motiliproteus</taxon>
    </lineage>
</organism>
<dbReference type="Pfam" id="PF07670">
    <property type="entry name" value="Gate"/>
    <property type="match status" value="1"/>
</dbReference>
<dbReference type="InterPro" id="IPR038880">
    <property type="entry name" value="MJ0871-like"/>
</dbReference>
<dbReference type="PANTHER" id="PTHR38139:SF1">
    <property type="entry name" value="NUCLEOSIDE TRANSPORTER_FEOB GTPASE GATE DOMAIN-CONTAINING PROTEIN"/>
    <property type="match status" value="1"/>
</dbReference>
<keyword evidence="1" id="KW-0812">Transmembrane</keyword>